<protein>
    <submittedName>
        <fullName evidence="1">Uncharacterized protein</fullName>
    </submittedName>
</protein>
<keyword evidence="2" id="KW-1185">Reference proteome</keyword>
<dbReference type="EMBL" id="ABEU02000008">
    <property type="status" value="NOT_ANNOTATED_CDS"/>
    <property type="molecule type" value="Genomic_DNA"/>
</dbReference>
<evidence type="ECO:0000313" key="2">
    <source>
        <dbReference type="Proteomes" id="UP000006727"/>
    </source>
</evidence>
<reference evidence="1 2" key="2">
    <citation type="journal article" date="2018" name="Plant J.">
        <title>The Physcomitrella patens chromosome-scale assembly reveals moss genome structure and evolution.</title>
        <authorList>
            <person name="Lang D."/>
            <person name="Ullrich K.K."/>
            <person name="Murat F."/>
            <person name="Fuchs J."/>
            <person name="Jenkins J."/>
            <person name="Haas F.B."/>
            <person name="Piednoel M."/>
            <person name="Gundlach H."/>
            <person name="Van Bel M."/>
            <person name="Meyberg R."/>
            <person name="Vives C."/>
            <person name="Morata J."/>
            <person name="Symeonidi A."/>
            <person name="Hiss M."/>
            <person name="Muchero W."/>
            <person name="Kamisugi Y."/>
            <person name="Saleh O."/>
            <person name="Blanc G."/>
            <person name="Decker E.L."/>
            <person name="van Gessel N."/>
            <person name="Grimwood J."/>
            <person name="Hayes R.D."/>
            <person name="Graham S.W."/>
            <person name="Gunter L.E."/>
            <person name="McDaniel S.F."/>
            <person name="Hoernstein S.N.W."/>
            <person name="Larsson A."/>
            <person name="Li F.W."/>
            <person name="Perroud P.F."/>
            <person name="Phillips J."/>
            <person name="Ranjan P."/>
            <person name="Rokshar D.S."/>
            <person name="Rothfels C.J."/>
            <person name="Schneider L."/>
            <person name="Shu S."/>
            <person name="Stevenson D.W."/>
            <person name="Thummler F."/>
            <person name="Tillich M."/>
            <person name="Villarreal Aguilar J.C."/>
            <person name="Widiez T."/>
            <person name="Wong G.K."/>
            <person name="Wymore A."/>
            <person name="Zhang Y."/>
            <person name="Zimmer A.D."/>
            <person name="Quatrano R.S."/>
            <person name="Mayer K.F.X."/>
            <person name="Goodstein D."/>
            <person name="Casacuberta J.M."/>
            <person name="Vandepoele K."/>
            <person name="Reski R."/>
            <person name="Cuming A.C."/>
            <person name="Tuskan G.A."/>
            <person name="Maumus F."/>
            <person name="Salse J."/>
            <person name="Schmutz J."/>
            <person name="Rensing S.A."/>
        </authorList>
    </citation>
    <scope>NUCLEOTIDE SEQUENCE [LARGE SCALE GENOMIC DNA]</scope>
    <source>
        <strain evidence="1 2">cv. Gransden 2004</strain>
    </source>
</reference>
<organism evidence="1 2">
    <name type="scientific">Physcomitrium patens</name>
    <name type="common">Spreading-leaved earth moss</name>
    <name type="synonym">Physcomitrella patens</name>
    <dbReference type="NCBI Taxonomy" id="3218"/>
    <lineage>
        <taxon>Eukaryota</taxon>
        <taxon>Viridiplantae</taxon>
        <taxon>Streptophyta</taxon>
        <taxon>Embryophyta</taxon>
        <taxon>Bryophyta</taxon>
        <taxon>Bryophytina</taxon>
        <taxon>Bryopsida</taxon>
        <taxon>Funariidae</taxon>
        <taxon>Funariales</taxon>
        <taxon>Funariaceae</taxon>
        <taxon>Physcomitrium</taxon>
    </lineage>
</organism>
<reference evidence="1" key="3">
    <citation type="submission" date="2020-12" db="UniProtKB">
        <authorList>
            <consortium name="EnsemblPlants"/>
        </authorList>
    </citation>
    <scope>IDENTIFICATION</scope>
</reference>
<accession>A0A7I3ZQT8</accession>
<dbReference type="Gramene" id="Pp3c8_15710V3.2">
    <property type="protein sequence ID" value="PAC:32965052.CDS.1"/>
    <property type="gene ID" value="Pp3c8_15710"/>
</dbReference>
<reference evidence="1 2" key="1">
    <citation type="journal article" date="2008" name="Science">
        <title>The Physcomitrella genome reveals evolutionary insights into the conquest of land by plants.</title>
        <authorList>
            <person name="Rensing S."/>
            <person name="Lang D."/>
            <person name="Zimmer A."/>
            <person name="Terry A."/>
            <person name="Salamov A."/>
            <person name="Shapiro H."/>
            <person name="Nishiyama T."/>
            <person name="Perroud P.-F."/>
            <person name="Lindquist E."/>
            <person name="Kamisugi Y."/>
            <person name="Tanahashi T."/>
            <person name="Sakakibara K."/>
            <person name="Fujita T."/>
            <person name="Oishi K."/>
            <person name="Shin-I T."/>
            <person name="Kuroki Y."/>
            <person name="Toyoda A."/>
            <person name="Suzuki Y."/>
            <person name="Hashimoto A."/>
            <person name="Yamaguchi K."/>
            <person name="Sugano A."/>
            <person name="Kohara Y."/>
            <person name="Fujiyama A."/>
            <person name="Anterola A."/>
            <person name="Aoki S."/>
            <person name="Ashton N."/>
            <person name="Barbazuk W.B."/>
            <person name="Barker E."/>
            <person name="Bennetzen J."/>
            <person name="Bezanilla M."/>
            <person name="Blankenship R."/>
            <person name="Cho S.H."/>
            <person name="Dutcher S."/>
            <person name="Estelle M."/>
            <person name="Fawcett J.A."/>
            <person name="Gundlach H."/>
            <person name="Hanada K."/>
            <person name="Heyl A."/>
            <person name="Hicks K.A."/>
            <person name="Hugh J."/>
            <person name="Lohr M."/>
            <person name="Mayer K."/>
            <person name="Melkozernov A."/>
            <person name="Murata T."/>
            <person name="Nelson D."/>
            <person name="Pils B."/>
            <person name="Prigge M."/>
            <person name="Reiss B."/>
            <person name="Renner T."/>
            <person name="Rombauts S."/>
            <person name="Rushton P."/>
            <person name="Sanderfoot A."/>
            <person name="Schween G."/>
            <person name="Shiu S.-H."/>
            <person name="Stueber K."/>
            <person name="Theodoulou F.L."/>
            <person name="Tu H."/>
            <person name="Van de Peer Y."/>
            <person name="Verrier P.J."/>
            <person name="Waters E."/>
            <person name="Wood A."/>
            <person name="Yang L."/>
            <person name="Cove D."/>
            <person name="Cuming A."/>
            <person name="Hasebe M."/>
            <person name="Lucas S."/>
            <person name="Mishler D.B."/>
            <person name="Reski R."/>
            <person name="Grigoriev I."/>
            <person name="Quatrano R.S."/>
            <person name="Boore J.L."/>
        </authorList>
    </citation>
    <scope>NUCLEOTIDE SEQUENCE [LARGE SCALE GENOMIC DNA]</scope>
    <source>
        <strain evidence="1 2">cv. Gransden 2004</strain>
    </source>
</reference>
<sequence length="79" mass="9046">MSTVLGASPLLSQVKDLAFILWNSSIWNEYWSCNRMRRLFQDSTSLRPRPRLLLPPCLSSRDSIKFKSPPMIHRAGGRG</sequence>
<name>A0A7I3ZQT8_PHYPA</name>
<proteinExistence type="predicted"/>
<dbReference type="InParanoid" id="A0A7I3ZQT8"/>
<evidence type="ECO:0000313" key="1">
    <source>
        <dbReference type="EnsemblPlants" id="PAC:32965052.CDS.1"/>
    </source>
</evidence>
<dbReference type="Proteomes" id="UP000006727">
    <property type="component" value="Chromosome 8"/>
</dbReference>
<dbReference type="AlphaFoldDB" id="A0A7I3ZQT8"/>
<dbReference type="EnsemblPlants" id="Pp3c8_15710V3.2">
    <property type="protein sequence ID" value="PAC:32965052.CDS.1"/>
    <property type="gene ID" value="Pp3c8_15710"/>
</dbReference>